<feature type="domain" description="AbiEi antitoxin N-terminal" evidence="2">
    <location>
        <begin position="10"/>
        <end position="50"/>
    </location>
</feature>
<evidence type="ECO:0000313" key="4">
    <source>
        <dbReference type="Proteomes" id="UP000070620"/>
    </source>
</evidence>
<gene>
    <name evidence="3" type="ORF">AWW66_16915</name>
</gene>
<keyword evidence="4" id="KW-1185">Reference proteome</keyword>
<dbReference type="OrthoDB" id="5143202at2"/>
<dbReference type="Pfam" id="PF04480">
    <property type="entry name" value="DUF559"/>
    <property type="match status" value="1"/>
</dbReference>
<dbReference type="Pfam" id="PF13338">
    <property type="entry name" value="AbiEi_4"/>
    <property type="match status" value="1"/>
</dbReference>
<proteinExistence type="predicted"/>
<dbReference type="Proteomes" id="UP000070620">
    <property type="component" value="Unassembled WGS sequence"/>
</dbReference>
<name>A0A136PQZ8_9ACTN</name>
<dbReference type="EMBL" id="LRQV01000058">
    <property type="protein sequence ID" value="KXK60808.1"/>
    <property type="molecule type" value="Genomic_DNA"/>
</dbReference>
<accession>A0A136PQZ8</accession>
<reference evidence="3 4" key="1">
    <citation type="submission" date="2016-01" db="EMBL/GenBank/DDBJ databases">
        <title>Whole genome sequence and analysis of Micromonospora rosaria DSM 803, which can produce antibacterial substance rosamicin.</title>
        <authorList>
            <person name="Yang H."/>
            <person name="He X."/>
            <person name="Zhu D."/>
        </authorList>
    </citation>
    <scope>NUCLEOTIDE SEQUENCE [LARGE SCALE GENOMIC DNA]</scope>
    <source>
        <strain evidence="3 4">DSM 803</strain>
    </source>
</reference>
<dbReference type="AlphaFoldDB" id="A0A136PQZ8"/>
<evidence type="ECO:0000313" key="3">
    <source>
        <dbReference type="EMBL" id="KXK60808.1"/>
    </source>
</evidence>
<evidence type="ECO:0000259" key="2">
    <source>
        <dbReference type="Pfam" id="PF13338"/>
    </source>
</evidence>
<sequence length="309" mass="33558">MGVEDGIRGFAGQQDGLVTRAQARQAGLSRHDVDNLVSSGRWRLVARAVYLTDARDRGAVSRRCRVRAAVLSLGPHARLVFDTAAELHGIAGLPRSDEIHVGLPGRHARIARVSDPAVVLHQLEHPPGSVLSVAGIPATVPLRTVADVILRVPRFPAVCVLDSALNQRLITDDDLRVVGALLRGRRGAVAARRYLAQADGRAQSPLETRARLRCVDGRVPPDVLQLAVRDVDGYLLGIGDLGWRRARVIAEADGRGPHDTPRAIFADRQRQNRLVGAGYTVLRFTWSDTLSPDYIPYTVRAAIAAARVR</sequence>
<protein>
    <submittedName>
        <fullName evidence="3">Uncharacterized protein</fullName>
    </submittedName>
</protein>
<comment type="caution">
    <text evidence="3">The sequence shown here is derived from an EMBL/GenBank/DDBJ whole genome shotgun (WGS) entry which is preliminary data.</text>
</comment>
<dbReference type="InterPro" id="IPR007569">
    <property type="entry name" value="DUF559"/>
</dbReference>
<dbReference type="InterPro" id="IPR025159">
    <property type="entry name" value="AbiEi_N"/>
</dbReference>
<feature type="domain" description="DUF559" evidence="1">
    <location>
        <begin position="240"/>
        <end position="286"/>
    </location>
</feature>
<dbReference type="RefSeq" id="WP_067366987.1">
    <property type="nucleotide sequence ID" value="NZ_JBIUBN010000005.1"/>
</dbReference>
<evidence type="ECO:0000259" key="1">
    <source>
        <dbReference type="Pfam" id="PF04480"/>
    </source>
</evidence>
<organism evidence="3 4">
    <name type="scientific">Micromonospora rosaria</name>
    <dbReference type="NCBI Taxonomy" id="47874"/>
    <lineage>
        <taxon>Bacteria</taxon>
        <taxon>Bacillati</taxon>
        <taxon>Actinomycetota</taxon>
        <taxon>Actinomycetes</taxon>
        <taxon>Micromonosporales</taxon>
        <taxon>Micromonosporaceae</taxon>
        <taxon>Micromonospora</taxon>
    </lineage>
</organism>